<reference evidence="6 7" key="1">
    <citation type="submission" date="2024-06" db="EMBL/GenBank/DDBJ databases">
        <title>A chromosome-level genome assembly of beet webworm, Loxostege sticticalis.</title>
        <authorList>
            <person name="Zhang Y."/>
        </authorList>
    </citation>
    <scope>NUCLEOTIDE SEQUENCE [LARGE SCALE GENOMIC DNA]</scope>
    <source>
        <strain evidence="6">AQ026</strain>
        <tissue evidence="6">Whole body</tissue>
    </source>
</reference>
<evidence type="ECO:0000256" key="5">
    <source>
        <dbReference type="RuleBase" id="RU362059"/>
    </source>
</evidence>
<dbReference type="CDD" id="cd03784">
    <property type="entry name" value="GT1_Gtf-like"/>
    <property type="match status" value="1"/>
</dbReference>
<evidence type="ECO:0000256" key="3">
    <source>
        <dbReference type="ARBA" id="ARBA00022679"/>
    </source>
</evidence>
<dbReference type="InterPro" id="IPR035595">
    <property type="entry name" value="UDP_glycos_trans_CS"/>
</dbReference>
<dbReference type="PROSITE" id="PS00375">
    <property type="entry name" value="UDPGT"/>
    <property type="match status" value="1"/>
</dbReference>
<comment type="catalytic activity">
    <reaction evidence="5">
        <text>glucuronate acceptor + UDP-alpha-D-glucuronate = acceptor beta-D-glucuronoside + UDP + H(+)</text>
        <dbReference type="Rhea" id="RHEA:21032"/>
        <dbReference type="ChEBI" id="CHEBI:15378"/>
        <dbReference type="ChEBI" id="CHEBI:58052"/>
        <dbReference type="ChEBI" id="CHEBI:58223"/>
        <dbReference type="ChEBI" id="CHEBI:132367"/>
        <dbReference type="ChEBI" id="CHEBI:132368"/>
        <dbReference type="EC" id="2.4.1.17"/>
    </reaction>
</comment>
<evidence type="ECO:0000256" key="4">
    <source>
        <dbReference type="RuleBase" id="RU003718"/>
    </source>
</evidence>
<organism evidence="6 7">
    <name type="scientific">Loxostege sticticalis</name>
    <name type="common">Beet webworm moth</name>
    <dbReference type="NCBI Taxonomy" id="481309"/>
    <lineage>
        <taxon>Eukaryota</taxon>
        <taxon>Metazoa</taxon>
        <taxon>Ecdysozoa</taxon>
        <taxon>Arthropoda</taxon>
        <taxon>Hexapoda</taxon>
        <taxon>Insecta</taxon>
        <taxon>Pterygota</taxon>
        <taxon>Neoptera</taxon>
        <taxon>Endopterygota</taxon>
        <taxon>Lepidoptera</taxon>
        <taxon>Glossata</taxon>
        <taxon>Ditrysia</taxon>
        <taxon>Pyraloidea</taxon>
        <taxon>Crambidae</taxon>
        <taxon>Pyraustinae</taxon>
        <taxon>Loxostege</taxon>
    </lineage>
</organism>
<dbReference type="SUPFAM" id="SSF53756">
    <property type="entry name" value="UDP-Glycosyltransferase/glycogen phosphorylase"/>
    <property type="match status" value="1"/>
</dbReference>
<proteinExistence type="inferred from homology"/>
<keyword evidence="2 4" id="KW-0328">Glycosyltransferase</keyword>
<keyword evidence="5" id="KW-0812">Transmembrane</keyword>
<keyword evidence="3 4" id="KW-0808">Transferase</keyword>
<dbReference type="EMBL" id="JBEUOH010000021">
    <property type="protein sequence ID" value="KAL0868325.1"/>
    <property type="molecule type" value="Genomic_DNA"/>
</dbReference>
<feature type="transmembrane region" description="Helical" evidence="5">
    <location>
        <begin position="482"/>
        <end position="505"/>
    </location>
</feature>
<sequence>MWALKTFIWIVLAGCLCDAYKLLLVFTFPGKSHGILGEAYVRNLIKAGHEVTYLTASPLNTIPPGVRQIYMKDNIKVYPTESFVNIENIMNNALTLNDAFRHFAMVLTMVNHTITHEEVQRLMMDPNERFDAVIAEWMFSDLVCGFAAVFQCPLIWSSSMDPHNLVLALIDEDPNPAYTPDNMSPVYPPFNFIERTISLLASGLMNYIIWNQRATELEVFTNGFGPAAAKRGHVLPSYDEVKYNGSLMLGNSHASSGLAVRLPQSYKPIGGYHIEDTVEPLPKEWQKIMDEAENGVIYFSMGSILKSREFPEQIKNGLLKVFRGLKQTVIWKFEDAIPDLPNNVHLVDWAPQQGILAHPNCILFITHGGLLSTTEALHFGVPLIGIPMFADQFNNVNKAVSKGIALHVKFNYDTPQNLKVAIEEMLGNQKYREKINELSFAYHHRPAPPSAEFVHWVEHVIATRGAPHLRSPALRVPIYQKMYLDLAAVVVVLVAVLVKGVKWMFASKKEDFSKKNR</sequence>
<dbReference type="Pfam" id="PF00201">
    <property type="entry name" value="UDPGT"/>
    <property type="match status" value="1"/>
</dbReference>
<evidence type="ECO:0000313" key="7">
    <source>
        <dbReference type="Proteomes" id="UP001549920"/>
    </source>
</evidence>
<comment type="subcellular location">
    <subcellularLocation>
        <location evidence="5">Membrane</location>
        <topology evidence="5">Single-pass membrane protein</topology>
    </subcellularLocation>
</comment>
<dbReference type="PANTHER" id="PTHR48043:SF159">
    <property type="entry name" value="EG:EG0003.4 PROTEIN-RELATED"/>
    <property type="match status" value="1"/>
</dbReference>
<comment type="caution">
    <text evidence="6">The sequence shown here is derived from an EMBL/GenBank/DDBJ whole genome shotgun (WGS) entry which is preliminary data.</text>
</comment>
<keyword evidence="5" id="KW-1133">Transmembrane helix</keyword>
<dbReference type="EC" id="2.4.1.17" evidence="5"/>
<accession>A0ABR3HD36</accession>
<evidence type="ECO:0000313" key="6">
    <source>
        <dbReference type="EMBL" id="KAL0868325.1"/>
    </source>
</evidence>
<evidence type="ECO:0000256" key="1">
    <source>
        <dbReference type="ARBA" id="ARBA00009995"/>
    </source>
</evidence>
<dbReference type="Gene3D" id="3.40.50.2000">
    <property type="entry name" value="Glycogen Phosphorylase B"/>
    <property type="match status" value="1"/>
</dbReference>
<comment type="similarity">
    <text evidence="1 4">Belongs to the UDP-glycosyltransferase family.</text>
</comment>
<keyword evidence="5" id="KW-0472">Membrane</keyword>
<protein>
    <recommendedName>
        <fullName evidence="5">UDP-glucuronosyltransferase</fullName>
        <ecNumber evidence="5">2.4.1.17</ecNumber>
    </recommendedName>
</protein>
<dbReference type="InterPro" id="IPR002213">
    <property type="entry name" value="UDP_glucos_trans"/>
</dbReference>
<dbReference type="InterPro" id="IPR050271">
    <property type="entry name" value="UDP-glycosyltransferase"/>
</dbReference>
<name>A0ABR3HD36_LOXSC</name>
<dbReference type="PANTHER" id="PTHR48043">
    <property type="entry name" value="EG:EG0003.4 PROTEIN-RELATED"/>
    <property type="match status" value="1"/>
</dbReference>
<dbReference type="Proteomes" id="UP001549920">
    <property type="component" value="Unassembled WGS sequence"/>
</dbReference>
<evidence type="ECO:0000256" key="2">
    <source>
        <dbReference type="ARBA" id="ARBA00022676"/>
    </source>
</evidence>
<keyword evidence="7" id="KW-1185">Reference proteome</keyword>
<gene>
    <name evidence="6" type="ORF">ABMA27_007849</name>
</gene>